<dbReference type="Proteomes" id="UP000199360">
    <property type="component" value="Unassembled WGS sequence"/>
</dbReference>
<keyword evidence="1" id="KW-0812">Transmembrane</keyword>
<evidence type="ECO:0000313" key="2">
    <source>
        <dbReference type="EMBL" id="SCG64802.1"/>
    </source>
</evidence>
<feature type="transmembrane region" description="Helical" evidence="1">
    <location>
        <begin position="38"/>
        <end position="55"/>
    </location>
</feature>
<evidence type="ECO:0000256" key="1">
    <source>
        <dbReference type="SAM" id="Phobius"/>
    </source>
</evidence>
<keyword evidence="1" id="KW-1133">Transmembrane helix</keyword>
<dbReference type="EMBL" id="FMDM01000008">
    <property type="protein sequence ID" value="SCG64802.1"/>
    <property type="molecule type" value="Genomic_DNA"/>
</dbReference>
<gene>
    <name evidence="2" type="ORF">GA0070213_108145</name>
</gene>
<organism evidence="2 3">
    <name type="scientific">Micromonospora humi</name>
    <dbReference type="NCBI Taxonomy" id="745366"/>
    <lineage>
        <taxon>Bacteria</taxon>
        <taxon>Bacillati</taxon>
        <taxon>Actinomycetota</taxon>
        <taxon>Actinomycetes</taxon>
        <taxon>Micromonosporales</taxon>
        <taxon>Micromonosporaceae</taxon>
        <taxon>Micromonospora</taxon>
    </lineage>
</organism>
<proteinExistence type="predicted"/>
<dbReference type="AlphaFoldDB" id="A0A1C5J2I0"/>
<keyword evidence="3" id="KW-1185">Reference proteome</keyword>
<protein>
    <submittedName>
        <fullName evidence="2">Uncharacterized protein</fullName>
    </submittedName>
</protein>
<name>A0A1C5J2I0_9ACTN</name>
<evidence type="ECO:0000313" key="3">
    <source>
        <dbReference type="Proteomes" id="UP000199360"/>
    </source>
</evidence>
<feature type="transmembrane region" description="Helical" evidence="1">
    <location>
        <begin position="12"/>
        <end position="32"/>
    </location>
</feature>
<sequence length="76" mass="7952">MMDSRGRSVGRYLLRLVGGLAVICGLLMAFSSLAGGDLFGIVLSVILVGGGVFMLKRSHRAEDAASARREARQGAS</sequence>
<reference evidence="3" key="1">
    <citation type="submission" date="2016-06" db="EMBL/GenBank/DDBJ databases">
        <authorList>
            <person name="Varghese N."/>
            <person name="Submissions Spin"/>
        </authorList>
    </citation>
    <scope>NUCLEOTIDE SEQUENCE [LARGE SCALE GENOMIC DNA]</scope>
    <source>
        <strain evidence="3">DSM 45647</strain>
    </source>
</reference>
<keyword evidence="1" id="KW-0472">Membrane</keyword>
<accession>A0A1C5J2I0</accession>
<dbReference type="STRING" id="745366.GA0070213_108145"/>